<accession>A0A9E7KSH6</accession>
<evidence type="ECO:0000313" key="1">
    <source>
        <dbReference type="EMBL" id="URE27831.1"/>
    </source>
</evidence>
<dbReference type="EMBL" id="CP097510">
    <property type="protein sequence ID" value="URE27831.1"/>
    <property type="molecule type" value="Genomic_DNA"/>
</dbReference>
<gene>
    <name evidence="1" type="ORF">MUK42_07870</name>
</gene>
<name>A0A9E7KSH6_9LILI</name>
<dbReference type="Proteomes" id="UP001055439">
    <property type="component" value="Chromosome 8"/>
</dbReference>
<keyword evidence="2" id="KW-1185">Reference proteome</keyword>
<sequence>MPRVGCTFLRHLTTYNCNVATARIGSRRDTTGESSFLSRLRGTKRNGVPAASPSSMDVGGGELVITTEEFKAFLRRCEQMHGTDDPFFTDLLAPVMTPPESHLSSVDSVAPNEAVVPPSSTDVGGGELVITVEEFKESHLSSIDSVALNEVGVPTATPSSTDVGGGELVTTVEKFEAFLHWCEQMYGTDDRFLPSLEQVDDTISFI</sequence>
<dbReference type="AlphaFoldDB" id="A0A9E7KSH6"/>
<proteinExistence type="predicted"/>
<evidence type="ECO:0000313" key="2">
    <source>
        <dbReference type="Proteomes" id="UP001055439"/>
    </source>
</evidence>
<organism evidence="1 2">
    <name type="scientific">Musa troglodytarum</name>
    <name type="common">fe'i banana</name>
    <dbReference type="NCBI Taxonomy" id="320322"/>
    <lineage>
        <taxon>Eukaryota</taxon>
        <taxon>Viridiplantae</taxon>
        <taxon>Streptophyta</taxon>
        <taxon>Embryophyta</taxon>
        <taxon>Tracheophyta</taxon>
        <taxon>Spermatophyta</taxon>
        <taxon>Magnoliopsida</taxon>
        <taxon>Liliopsida</taxon>
        <taxon>Zingiberales</taxon>
        <taxon>Musaceae</taxon>
        <taxon>Musa</taxon>
    </lineage>
</organism>
<protein>
    <submittedName>
        <fullName evidence="1">Uncharacterized protein</fullName>
    </submittedName>
</protein>
<reference evidence="1" key="1">
    <citation type="submission" date="2022-05" db="EMBL/GenBank/DDBJ databases">
        <title>The Musa troglodytarum L. genome provides insights into the mechanism of non-climacteric behaviour and enrichment of carotenoids.</title>
        <authorList>
            <person name="Wang J."/>
        </authorList>
    </citation>
    <scope>NUCLEOTIDE SEQUENCE</scope>
    <source>
        <tissue evidence="1">Leaf</tissue>
    </source>
</reference>